<evidence type="ECO:0000313" key="3">
    <source>
        <dbReference type="EMBL" id="EXZ45273.1"/>
    </source>
</evidence>
<dbReference type="Pfam" id="PF23771">
    <property type="entry name" value="DUF7168"/>
    <property type="match status" value="1"/>
</dbReference>
<dbReference type="PATRIC" id="fig|1339280.3.peg.1430"/>
<dbReference type="InterPro" id="IPR055592">
    <property type="entry name" value="DUF7168"/>
</dbReference>
<dbReference type="InterPro" id="IPR024498">
    <property type="entry name" value="DUF2786"/>
</dbReference>
<feature type="domain" description="DUF7168" evidence="2">
    <location>
        <begin position="70"/>
        <end position="187"/>
    </location>
</feature>
<dbReference type="EMBL" id="JGDM01000028">
    <property type="protein sequence ID" value="EXZ45273.1"/>
    <property type="molecule type" value="Genomic_DNA"/>
</dbReference>
<reference evidence="3 4" key="1">
    <citation type="submission" date="2014-02" db="EMBL/GenBank/DDBJ databases">
        <authorList>
            <person name="Sears C."/>
            <person name="Carroll K."/>
            <person name="Sack B.R."/>
            <person name="Qadri F."/>
            <person name="Myers L.L."/>
            <person name="Chung G.-T."/>
            <person name="Escheverria P."/>
            <person name="Fraser C.M."/>
            <person name="Sadzewicz L."/>
            <person name="Shefchek K.A."/>
            <person name="Tallon L."/>
            <person name="Das S.P."/>
            <person name="Daugherty S."/>
            <person name="Mongodin E.F."/>
        </authorList>
    </citation>
    <scope>NUCLEOTIDE SEQUENCE [LARGE SCALE GENOMIC DNA]</scope>
    <source>
        <strain evidence="3 4">2-F-2 #4</strain>
    </source>
</reference>
<name>A0A015YLV6_BACFG</name>
<dbReference type="Pfam" id="PF10979">
    <property type="entry name" value="DUF2786"/>
    <property type="match status" value="1"/>
</dbReference>
<protein>
    <submittedName>
        <fullName evidence="3">Uncharacterized protein</fullName>
    </submittedName>
</protein>
<evidence type="ECO:0000259" key="1">
    <source>
        <dbReference type="Pfam" id="PF10979"/>
    </source>
</evidence>
<gene>
    <name evidence="3" type="ORF">M076_1484</name>
</gene>
<sequence length="242" mass="28303">MKQENDIPDKILERIRKLVRLKESTTSEGEAKAAATHVNRLLKEYNLSLLDVNEKRPETVFEIRESGAISYKDSFGNYWKRDLLRVLCEYNYCRMLRYRGTTDMLIVGTQENIAAVTVLYDYLRTTFRRLADKRHMEYVSIKRGYYRTEKYRKKYIRSYLEGVTPGLRDQFEAMRSTSAEEVRETALVHCHNALIERYLETIGTCSAKVQPRKTKTDYSAYHSGMDDGRSISLHRQINGGNV</sequence>
<evidence type="ECO:0000313" key="4">
    <source>
        <dbReference type="Proteomes" id="UP000022272"/>
    </source>
</evidence>
<accession>A0A015YLV6</accession>
<dbReference type="Proteomes" id="UP000022272">
    <property type="component" value="Unassembled WGS sequence"/>
</dbReference>
<feature type="domain" description="DUF2786" evidence="1">
    <location>
        <begin position="10"/>
        <end position="48"/>
    </location>
</feature>
<dbReference type="RefSeq" id="WP_005797349.1">
    <property type="nucleotide sequence ID" value="NZ_JGDM01000028.1"/>
</dbReference>
<proteinExistence type="predicted"/>
<dbReference type="AlphaFoldDB" id="A0A015YLV6"/>
<comment type="caution">
    <text evidence="3">The sequence shown here is derived from an EMBL/GenBank/DDBJ whole genome shotgun (WGS) entry which is preliminary data.</text>
</comment>
<organism evidence="3 4">
    <name type="scientific">Bacteroides fragilis str. 2-F-2 #4</name>
    <dbReference type="NCBI Taxonomy" id="1339280"/>
    <lineage>
        <taxon>Bacteria</taxon>
        <taxon>Pseudomonadati</taxon>
        <taxon>Bacteroidota</taxon>
        <taxon>Bacteroidia</taxon>
        <taxon>Bacteroidales</taxon>
        <taxon>Bacteroidaceae</taxon>
        <taxon>Bacteroides</taxon>
    </lineage>
</organism>
<evidence type="ECO:0000259" key="2">
    <source>
        <dbReference type="Pfam" id="PF23771"/>
    </source>
</evidence>